<dbReference type="SUPFAM" id="SSF160113">
    <property type="entry name" value="YegP-like"/>
    <property type="match status" value="2"/>
</dbReference>
<evidence type="ECO:0000313" key="1">
    <source>
        <dbReference type="EMBL" id="TDD95260.1"/>
    </source>
</evidence>
<dbReference type="InterPro" id="IPR051141">
    <property type="entry name" value="UPF0339_domain"/>
</dbReference>
<reference evidence="1 2" key="1">
    <citation type="submission" date="2019-03" db="EMBL/GenBank/DDBJ databases">
        <title>Flavobacterium AR-3-4 sp. nov. isolated from arctic soil.</title>
        <authorList>
            <person name="Chaudhary D.K."/>
        </authorList>
    </citation>
    <scope>NUCLEOTIDE SEQUENCE [LARGE SCALE GENOMIC DNA]</scope>
    <source>
        <strain evidence="1 2">AR-3-4</strain>
    </source>
</reference>
<dbReference type="Gene3D" id="2.30.29.80">
    <property type="match status" value="1"/>
</dbReference>
<dbReference type="AlphaFoldDB" id="A0A4R5CAN6"/>
<gene>
    <name evidence="1" type="ORF">E0F76_14550</name>
</gene>
<comment type="caution">
    <text evidence="1">The sequence shown here is derived from an EMBL/GenBank/DDBJ whole genome shotgun (WGS) entry which is preliminary data.</text>
</comment>
<accession>A0A4R5CAN6</accession>
<evidence type="ECO:0000313" key="2">
    <source>
        <dbReference type="Proteomes" id="UP000295479"/>
    </source>
</evidence>
<organism evidence="1 2">
    <name type="scientific">Flavobacterium cellulosilyticum</name>
    <dbReference type="NCBI Taxonomy" id="2541731"/>
    <lineage>
        <taxon>Bacteria</taxon>
        <taxon>Pseudomonadati</taxon>
        <taxon>Bacteroidota</taxon>
        <taxon>Flavobacteriia</taxon>
        <taxon>Flavobacteriales</taxon>
        <taxon>Flavobacteriaceae</taxon>
        <taxon>Flavobacterium</taxon>
    </lineage>
</organism>
<protein>
    <submittedName>
        <fullName evidence="1">DUF1508 domain-containing protein</fullName>
    </submittedName>
</protein>
<dbReference type="PANTHER" id="PTHR40606">
    <property type="match status" value="1"/>
</dbReference>
<proteinExistence type="predicted"/>
<dbReference type="OrthoDB" id="1439045at2"/>
<dbReference type="Proteomes" id="UP000295479">
    <property type="component" value="Unassembled WGS sequence"/>
</dbReference>
<sequence length="115" mass="13499">MGAFVISKRFDDRYKFVFTSRKGKTIFTSPSYELKMECEECIEEIKANIEKYIYVKSRAANGKYFFKMMLEDNVIASSRRYTTPLLLQKGIDEIIRTSVQSDVLDFTINDFVFLD</sequence>
<dbReference type="InterPro" id="IPR036913">
    <property type="entry name" value="YegP-like_sf"/>
</dbReference>
<dbReference type="RefSeq" id="WP_132007623.1">
    <property type="nucleotide sequence ID" value="NZ_SMFK01000011.1"/>
</dbReference>
<keyword evidence="2" id="KW-1185">Reference proteome</keyword>
<name>A0A4R5CAN6_9FLAO</name>
<dbReference type="PANTHER" id="PTHR40606:SF1">
    <property type="entry name" value="UPF0339 PROTEIN YEGP"/>
    <property type="match status" value="1"/>
</dbReference>
<dbReference type="EMBL" id="SMFK01000011">
    <property type="protein sequence ID" value="TDD95260.1"/>
    <property type="molecule type" value="Genomic_DNA"/>
</dbReference>